<protein>
    <recommendedName>
        <fullName evidence="3">histidine kinase</fullName>
        <ecNumber evidence="3">2.7.13.3</ecNumber>
    </recommendedName>
</protein>
<dbReference type="SUPFAM" id="SSF158472">
    <property type="entry name" value="HAMP domain-like"/>
    <property type="match status" value="1"/>
</dbReference>
<keyword evidence="8" id="KW-0472">Membrane</keyword>
<feature type="domain" description="HAMP" evidence="10">
    <location>
        <begin position="300"/>
        <end position="352"/>
    </location>
</feature>
<name>A0ABR7IJU6_9FIRM</name>
<proteinExistence type="predicted"/>
<dbReference type="InterPro" id="IPR050640">
    <property type="entry name" value="Bact_2-comp_sensor_kinase"/>
</dbReference>
<comment type="subcellular location">
    <subcellularLocation>
        <location evidence="2">Membrane</location>
    </subcellularLocation>
</comment>
<evidence type="ECO:0000256" key="5">
    <source>
        <dbReference type="ARBA" id="ARBA00022679"/>
    </source>
</evidence>
<dbReference type="EC" id="2.7.13.3" evidence="3"/>
<dbReference type="CDD" id="cd06225">
    <property type="entry name" value="HAMP"/>
    <property type="match status" value="1"/>
</dbReference>
<feature type="domain" description="Histidine kinase" evidence="9">
    <location>
        <begin position="463"/>
        <end position="562"/>
    </location>
</feature>
<evidence type="ECO:0000256" key="3">
    <source>
        <dbReference type="ARBA" id="ARBA00012438"/>
    </source>
</evidence>
<comment type="catalytic activity">
    <reaction evidence="1">
        <text>ATP + protein L-histidine = ADP + protein N-phospho-L-histidine.</text>
        <dbReference type="EC" id="2.7.13.3"/>
    </reaction>
</comment>
<evidence type="ECO:0000256" key="4">
    <source>
        <dbReference type="ARBA" id="ARBA00022553"/>
    </source>
</evidence>
<evidence type="ECO:0000256" key="8">
    <source>
        <dbReference type="SAM" id="Phobius"/>
    </source>
</evidence>
<evidence type="ECO:0000256" key="2">
    <source>
        <dbReference type="ARBA" id="ARBA00004370"/>
    </source>
</evidence>
<dbReference type="SUPFAM" id="SSF55874">
    <property type="entry name" value="ATPase domain of HSP90 chaperone/DNA topoisomerase II/histidine kinase"/>
    <property type="match status" value="1"/>
</dbReference>
<evidence type="ECO:0000259" key="9">
    <source>
        <dbReference type="PROSITE" id="PS50109"/>
    </source>
</evidence>
<dbReference type="SMART" id="SM00304">
    <property type="entry name" value="HAMP"/>
    <property type="match status" value="1"/>
</dbReference>
<keyword evidence="4" id="KW-0597">Phosphoprotein</keyword>
<dbReference type="Pfam" id="PF02518">
    <property type="entry name" value="HATPase_c"/>
    <property type="match status" value="1"/>
</dbReference>
<dbReference type="PROSITE" id="PS50109">
    <property type="entry name" value="HIS_KIN"/>
    <property type="match status" value="1"/>
</dbReference>
<evidence type="ECO:0000256" key="6">
    <source>
        <dbReference type="ARBA" id="ARBA00022777"/>
    </source>
</evidence>
<dbReference type="Gene3D" id="6.10.340.10">
    <property type="match status" value="1"/>
</dbReference>
<organism evidence="11 12">
    <name type="scientific">Blautia difficilis</name>
    <dbReference type="NCBI Taxonomy" id="2763027"/>
    <lineage>
        <taxon>Bacteria</taxon>
        <taxon>Bacillati</taxon>
        <taxon>Bacillota</taxon>
        <taxon>Clostridia</taxon>
        <taxon>Lachnospirales</taxon>
        <taxon>Lachnospiraceae</taxon>
        <taxon>Blautia</taxon>
    </lineage>
</organism>
<dbReference type="Gene3D" id="3.30.565.10">
    <property type="entry name" value="Histidine kinase-like ATPase, C-terminal domain"/>
    <property type="match status" value="1"/>
</dbReference>
<evidence type="ECO:0000259" key="10">
    <source>
        <dbReference type="PROSITE" id="PS50885"/>
    </source>
</evidence>
<accession>A0ABR7IJU6</accession>
<dbReference type="InterPro" id="IPR036890">
    <property type="entry name" value="HATPase_C_sf"/>
</dbReference>
<reference evidence="11 12" key="1">
    <citation type="submission" date="2020-08" db="EMBL/GenBank/DDBJ databases">
        <title>Genome public.</title>
        <authorList>
            <person name="Liu C."/>
            <person name="Sun Q."/>
        </authorList>
    </citation>
    <scope>NUCLEOTIDE SEQUENCE [LARGE SCALE GENOMIC DNA]</scope>
    <source>
        <strain evidence="11 12">M29</strain>
    </source>
</reference>
<dbReference type="InterPro" id="IPR005467">
    <property type="entry name" value="His_kinase_dom"/>
</dbReference>
<sequence>MKRIRKKFRDMKYRHKLTILLVISSLVPMTILALYSHNSMSKLVRHNELEDTSSILEQTRESIESQIEVYTGLINYLTYSPDIEEVINEKNMDNYVAYAKYTQIVDPLLTVPKSYHDAINQIQIFADSIKVRHEYTLVPMDEIGQEWWSSQLNDEVQVQWLVNTEKPEIAAVRNIYEGKKRTAVLCITLDYDKIFKPLKNIISEESGTMVLDQKQNIVYRDENIRDNDLADLRESDKILEQISKGYVAVNSTSQNTGWKFYLYKTKKSVEKSVYQMLLTEIPLIAGCVLVIFILGMAFSRLFTRKIEMLTENMDQVNHGSREVTVTSDAEDEVGVLIRSFRRMMSEIDRLISEVYENKIALKEFELKALTAQINPHFLYNSLSIINWMAIKSNQKEISKVTLALSTFYRTALSKGEDMVTVENCIRNIEAYLSIQLVMHDNDFTVEWKIDPQVKTEKVPKLILQPVVENALEHGLDVKEEGDKILKLSFLDAGDAVLLRVEDNGMGMEQSVAESLVTYQAEGYGLKNVNDRICLLYGEEYKIRITSSVGKGTVVEMRIPKGETS</sequence>
<dbReference type="GO" id="GO:0016301">
    <property type="term" value="F:kinase activity"/>
    <property type="evidence" value="ECO:0007669"/>
    <property type="project" value="UniProtKB-KW"/>
</dbReference>
<dbReference type="EMBL" id="JACOQG010000019">
    <property type="protein sequence ID" value="MBC5780300.1"/>
    <property type="molecule type" value="Genomic_DNA"/>
</dbReference>
<dbReference type="Proteomes" id="UP000649826">
    <property type="component" value="Unassembled WGS sequence"/>
</dbReference>
<evidence type="ECO:0000256" key="1">
    <source>
        <dbReference type="ARBA" id="ARBA00000085"/>
    </source>
</evidence>
<keyword evidence="7" id="KW-0902">Two-component regulatory system</keyword>
<keyword evidence="5" id="KW-0808">Transferase</keyword>
<dbReference type="InterPro" id="IPR003594">
    <property type="entry name" value="HATPase_dom"/>
</dbReference>
<keyword evidence="8" id="KW-1133">Transmembrane helix</keyword>
<keyword evidence="8" id="KW-0812">Transmembrane</keyword>
<gene>
    <name evidence="11" type="ORF">H8Z82_11690</name>
</gene>
<evidence type="ECO:0000256" key="7">
    <source>
        <dbReference type="ARBA" id="ARBA00023012"/>
    </source>
</evidence>
<dbReference type="InterPro" id="IPR003660">
    <property type="entry name" value="HAMP_dom"/>
</dbReference>
<evidence type="ECO:0000313" key="11">
    <source>
        <dbReference type="EMBL" id="MBC5780300.1"/>
    </source>
</evidence>
<dbReference type="PANTHER" id="PTHR34220">
    <property type="entry name" value="SENSOR HISTIDINE KINASE YPDA"/>
    <property type="match status" value="1"/>
</dbReference>
<comment type="caution">
    <text evidence="11">The sequence shown here is derived from an EMBL/GenBank/DDBJ whole genome shotgun (WGS) entry which is preliminary data.</text>
</comment>
<dbReference type="PANTHER" id="PTHR34220:SF7">
    <property type="entry name" value="SENSOR HISTIDINE KINASE YPDA"/>
    <property type="match status" value="1"/>
</dbReference>
<keyword evidence="6 11" id="KW-0418">Kinase</keyword>
<dbReference type="InterPro" id="IPR010559">
    <property type="entry name" value="Sig_transdc_His_kin_internal"/>
</dbReference>
<dbReference type="PROSITE" id="PS50885">
    <property type="entry name" value="HAMP"/>
    <property type="match status" value="1"/>
</dbReference>
<keyword evidence="12" id="KW-1185">Reference proteome</keyword>
<feature type="transmembrane region" description="Helical" evidence="8">
    <location>
        <begin position="281"/>
        <end position="303"/>
    </location>
</feature>
<dbReference type="Pfam" id="PF06580">
    <property type="entry name" value="His_kinase"/>
    <property type="match status" value="1"/>
</dbReference>
<evidence type="ECO:0000313" key="12">
    <source>
        <dbReference type="Proteomes" id="UP000649826"/>
    </source>
</evidence>